<feature type="transmembrane region" description="Helical" evidence="1">
    <location>
        <begin position="94"/>
        <end position="112"/>
    </location>
</feature>
<feature type="transmembrane region" description="Helical" evidence="1">
    <location>
        <begin position="28"/>
        <end position="53"/>
    </location>
</feature>
<feature type="transmembrane region" description="Helical" evidence="1">
    <location>
        <begin position="119"/>
        <end position="139"/>
    </location>
</feature>
<dbReference type="EMBL" id="JAUOPB010000015">
    <property type="protein sequence ID" value="MDO6424472.1"/>
    <property type="molecule type" value="Genomic_DNA"/>
</dbReference>
<feature type="transmembrane region" description="Helical" evidence="1">
    <location>
        <begin position="151"/>
        <end position="173"/>
    </location>
</feature>
<dbReference type="RefSeq" id="WP_303493768.1">
    <property type="nucleotide sequence ID" value="NZ_JAUOPB010000015.1"/>
</dbReference>
<evidence type="ECO:0000313" key="3">
    <source>
        <dbReference type="Proteomes" id="UP001169760"/>
    </source>
</evidence>
<proteinExistence type="predicted"/>
<keyword evidence="1" id="KW-0472">Membrane</keyword>
<accession>A0AAW7XA01</accession>
<gene>
    <name evidence="2" type="ORF">Q4521_18440</name>
</gene>
<comment type="caution">
    <text evidence="2">The sequence shown here is derived from an EMBL/GenBank/DDBJ whole genome shotgun (WGS) entry which is preliminary data.</text>
</comment>
<evidence type="ECO:0000313" key="2">
    <source>
        <dbReference type="EMBL" id="MDO6424472.1"/>
    </source>
</evidence>
<name>A0AAW7XA01_9GAMM</name>
<reference evidence="2" key="1">
    <citation type="submission" date="2023-07" db="EMBL/GenBank/DDBJ databases">
        <title>Genome content predicts the carbon catabolic preferences of heterotrophic bacteria.</title>
        <authorList>
            <person name="Gralka M."/>
        </authorList>
    </citation>
    <scope>NUCLEOTIDE SEQUENCE</scope>
    <source>
        <strain evidence="2">I3M17_2</strain>
    </source>
</reference>
<dbReference type="Pfam" id="PF11086">
    <property type="entry name" value="DUF2878"/>
    <property type="match status" value="1"/>
</dbReference>
<evidence type="ECO:0000256" key="1">
    <source>
        <dbReference type="SAM" id="Phobius"/>
    </source>
</evidence>
<dbReference type="AlphaFoldDB" id="A0AAW7XA01"/>
<keyword evidence="1" id="KW-0812">Transmembrane</keyword>
<feature type="transmembrane region" description="Helical" evidence="1">
    <location>
        <begin position="65"/>
        <end position="88"/>
    </location>
</feature>
<keyword evidence="1" id="KW-1133">Transmembrane helix</keyword>
<sequence length="185" mass="20202">MSFFNKGKGWLSDPLFLKSAANAALFQVGWWICILGPIEAAIGFTAVYIFAHAKWLLPNTVWQHVVRIVVIGCAMDSFIAFTGILNFGEQRQVIPLWLVCIWVMFAPCFFLSLRFLSKLPLVAAASGAIGGTLAYFGGAAIRPDVQLGEPILHSVLILAIVWALLLPLVFAYVNRDGVLAVKGHS</sequence>
<dbReference type="Proteomes" id="UP001169760">
    <property type="component" value="Unassembled WGS sequence"/>
</dbReference>
<dbReference type="InterPro" id="IPR021306">
    <property type="entry name" value="DUF2878"/>
</dbReference>
<protein>
    <submittedName>
        <fullName evidence="2">DUF2878 domain-containing protein</fullName>
    </submittedName>
</protein>
<organism evidence="2 3">
    <name type="scientific">Saccharophagus degradans</name>
    <dbReference type="NCBI Taxonomy" id="86304"/>
    <lineage>
        <taxon>Bacteria</taxon>
        <taxon>Pseudomonadati</taxon>
        <taxon>Pseudomonadota</taxon>
        <taxon>Gammaproteobacteria</taxon>
        <taxon>Cellvibrionales</taxon>
        <taxon>Cellvibrionaceae</taxon>
        <taxon>Saccharophagus</taxon>
    </lineage>
</organism>